<dbReference type="EMBL" id="MN740310">
    <property type="protein sequence ID" value="QHT99555.1"/>
    <property type="molecule type" value="Genomic_DNA"/>
</dbReference>
<dbReference type="AlphaFoldDB" id="A0A6C0J4D4"/>
<reference evidence="1" key="1">
    <citation type="journal article" date="2020" name="Nature">
        <title>Giant virus diversity and host interactions through global metagenomics.</title>
        <authorList>
            <person name="Schulz F."/>
            <person name="Roux S."/>
            <person name="Paez-Espino D."/>
            <person name="Jungbluth S."/>
            <person name="Walsh D.A."/>
            <person name="Denef V.J."/>
            <person name="McMahon K.D."/>
            <person name="Konstantinidis K.T."/>
            <person name="Eloe-Fadrosh E.A."/>
            <person name="Kyrpides N.C."/>
            <person name="Woyke T."/>
        </authorList>
    </citation>
    <scope>NUCLEOTIDE SEQUENCE</scope>
    <source>
        <strain evidence="1">GVMAG-M-3300025727-45</strain>
    </source>
</reference>
<proteinExistence type="predicted"/>
<evidence type="ECO:0000313" key="1">
    <source>
        <dbReference type="EMBL" id="QHT99555.1"/>
    </source>
</evidence>
<protein>
    <submittedName>
        <fullName evidence="1">Uncharacterized protein</fullName>
    </submittedName>
</protein>
<organism evidence="1">
    <name type="scientific">viral metagenome</name>
    <dbReference type="NCBI Taxonomy" id="1070528"/>
    <lineage>
        <taxon>unclassified sequences</taxon>
        <taxon>metagenomes</taxon>
        <taxon>organismal metagenomes</taxon>
    </lineage>
</organism>
<name>A0A6C0J4D4_9ZZZZ</name>
<sequence length="390" mass="46093">MQKISNKNANRSLDVTGESDIIIKKMAKVLNDDCKKVIFVMAMDQKVVEFTQNNAAKKIQNWWRLATGYRVILNKIWNAYQRDEFERLDCLNLDLKFLHFVGNASVMHIDHYIYVEAVHWYIQYRYPCVFCKEFIDIFYDVEQEEEDYDYHDWKTSRKWLIFARYINSCGGLDEWNWLQVFSGIMMEKEGDEEEELFSCDTWLTRELKKYDAPGDVMPFERKQIVYMTNGVSPTLRLIRGPNEDICTKNYFLLAEVLTSSEKMSLFDLDKLLKYFIIDPSRDYANDNIENMSVFEEHIIDEIGNLMSVSIDEHFLDCLCLRLLDVVFKASNNYEEYRFTDLICDKILASGLANQILFKNVMICGNTQKVKADVFIRVMVRLGLMNVWPSY</sequence>
<accession>A0A6C0J4D4</accession>